<dbReference type="KEGG" id="lak:106171564"/>
<dbReference type="Proteomes" id="UP000085678">
    <property type="component" value="Unplaced"/>
</dbReference>
<evidence type="ECO:0000313" key="3">
    <source>
        <dbReference type="RefSeq" id="XP_013407422.1"/>
    </source>
</evidence>
<accession>A0A1S3JAJ6</accession>
<sequence length="101" mass="11337">MTSSVKIIFMVCAIGIVAVFTEACTNTGEWCQRDINCCGAAVCYKGVCRLMRCRPTGYRCKYHNECCQGFCSPSSPYVKTCTKPDIDDINAYLGIRRRALW</sequence>
<reference evidence="3" key="1">
    <citation type="submission" date="2025-08" db="UniProtKB">
        <authorList>
            <consortium name="RefSeq"/>
        </authorList>
    </citation>
    <scope>IDENTIFICATION</scope>
    <source>
        <tissue evidence="3">Gonads</tissue>
    </source>
</reference>
<feature type="signal peptide" evidence="1">
    <location>
        <begin position="1"/>
        <end position="23"/>
    </location>
</feature>
<keyword evidence="2" id="KW-1185">Reference proteome</keyword>
<organism evidence="2 3">
    <name type="scientific">Lingula anatina</name>
    <name type="common">Brachiopod</name>
    <name type="synonym">Lingula unguis</name>
    <dbReference type="NCBI Taxonomy" id="7574"/>
    <lineage>
        <taxon>Eukaryota</taxon>
        <taxon>Metazoa</taxon>
        <taxon>Spiralia</taxon>
        <taxon>Lophotrochozoa</taxon>
        <taxon>Brachiopoda</taxon>
        <taxon>Linguliformea</taxon>
        <taxon>Lingulata</taxon>
        <taxon>Lingulida</taxon>
        <taxon>Linguloidea</taxon>
        <taxon>Lingulidae</taxon>
        <taxon>Lingula</taxon>
    </lineage>
</organism>
<protein>
    <submittedName>
        <fullName evidence="3">Uncharacterized protein LOC106171564</fullName>
    </submittedName>
</protein>
<evidence type="ECO:0000256" key="1">
    <source>
        <dbReference type="SAM" id="SignalP"/>
    </source>
</evidence>
<dbReference type="GeneID" id="106171564"/>
<feature type="chain" id="PRO_5010366767" evidence="1">
    <location>
        <begin position="24"/>
        <end position="101"/>
    </location>
</feature>
<dbReference type="AlphaFoldDB" id="A0A1S3JAJ6"/>
<keyword evidence="1" id="KW-0732">Signal</keyword>
<gene>
    <name evidence="3" type="primary">LOC106171564</name>
</gene>
<evidence type="ECO:0000313" key="2">
    <source>
        <dbReference type="Proteomes" id="UP000085678"/>
    </source>
</evidence>
<dbReference type="InParanoid" id="A0A1S3JAJ6"/>
<name>A0A1S3JAJ6_LINAN</name>
<proteinExistence type="predicted"/>
<dbReference type="RefSeq" id="XP_013407422.1">
    <property type="nucleotide sequence ID" value="XM_013551968.1"/>
</dbReference>